<dbReference type="InterPro" id="IPR008756">
    <property type="entry name" value="Peptidase_M56"/>
</dbReference>
<feature type="transmembrane region" description="Helical" evidence="1">
    <location>
        <begin position="12"/>
        <end position="32"/>
    </location>
</feature>
<dbReference type="PANTHER" id="PTHR34978:SF3">
    <property type="entry name" value="SLR0241 PROTEIN"/>
    <property type="match status" value="1"/>
</dbReference>
<sequence>MDILNNVFENVLFTTFTSSIITLIILLIRYLLKAKINMKLNQVLLTIIILKFCMVIVPESSISIFNLLPQLNTKNTISESLSTTHESIESQQTPNYSIEKITQTNYNKNLDERLYGANDNVDTIHISVSMKDIISIIWLSGFLIILIGAFTLQGRFNNRLRLCKELDDTFVLNIVDKCKRTLGVKTDVKIYMEDRFKSPFIIGFFAPRIYIPKQLIKLEADDLEHIIMHELAHYKRKDSIYNILSVIAIAINWFNPITWKMSSIIRLDIELACDSYVLDKLGEDKAVSYGRSMLAVARLIIRGNKQFGLACYFGNSKKQLQRRIKMISKFKKNTYKFTAVSLSAALLVGGLVFTNPVKAKTDETQIKYVNDINEKESIVENSNSEYFNVDRLAESIDFRLMLPNDLPDDYKLGMLTYCKADDEVDLFFTNTKGECIYFDINISKTDPTDSLIDKKRNTNPSIIKRKEMSIGGMNGQEIIIDIDSVMLGKHFIFQKDGLYYDISYLYTSSDYRDMGDLPVSEVARMIESLDYVENINIEAYQVPSNKTHVYDLKDMKDARKEFGTDFRLPINKQYSSISYNEKSINFYSSKFDLSIIKEKPAFLYTDTDTSGKIGTGENAREYTKERNFQYINNTKVLKVVRKDKIKEQNTNIKIANKYIYYTWEENDVYYTVTFVSFPSKDINVDMEDAEMEKIVKSVMESKSFDEITKN</sequence>
<evidence type="ECO:0000259" key="2">
    <source>
        <dbReference type="Pfam" id="PF05569"/>
    </source>
</evidence>
<proteinExistence type="predicted"/>
<evidence type="ECO:0000313" key="3">
    <source>
        <dbReference type="EMBL" id="GKX27550.1"/>
    </source>
</evidence>
<dbReference type="RefSeq" id="WP_281810953.1">
    <property type="nucleotide sequence ID" value="NZ_BRLB01000001.1"/>
</dbReference>
<dbReference type="Proteomes" id="UP001144256">
    <property type="component" value="Unassembled WGS sequence"/>
</dbReference>
<keyword evidence="4" id="KW-1185">Reference proteome</keyword>
<accession>A0A9W5Y705</accession>
<gene>
    <name evidence="3" type="ORF">SH1V18_00300</name>
</gene>
<comment type="caution">
    <text evidence="3">The sequence shown here is derived from an EMBL/GenBank/DDBJ whole genome shotgun (WGS) entry which is preliminary data.</text>
</comment>
<dbReference type="AlphaFoldDB" id="A0A9W5Y705"/>
<dbReference type="InterPro" id="IPR052173">
    <property type="entry name" value="Beta-lactam_resp_regulator"/>
</dbReference>
<keyword evidence="1" id="KW-1133">Transmembrane helix</keyword>
<feature type="transmembrane region" description="Helical" evidence="1">
    <location>
        <begin position="44"/>
        <end position="68"/>
    </location>
</feature>
<protein>
    <submittedName>
        <fullName evidence="3">Peptidase M56</fullName>
    </submittedName>
</protein>
<evidence type="ECO:0000313" key="4">
    <source>
        <dbReference type="Proteomes" id="UP001144256"/>
    </source>
</evidence>
<dbReference type="Pfam" id="PF05569">
    <property type="entry name" value="Peptidase_M56"/>
    <property type="match status" value="1"/>
</dbReference>
<reference evidence="3" key="1">
    <citation type="submission" date="2022-06" db="EMBL/GenBank/DDBJ databases">
        <title>Vallitalea longa sp. nov., an anaerobic bacterium isolated from marine sediment.</title>
        <authorList>
            <person name="Hirano S."/>
            <person name="Terahara T."/>
            <person name="Mori K."/>
            <person name="Hamada M."/>
            <person name="Matsumoto R."/>
            <person name="Kobayashi T."/>
        </authorList>
    </citation>
    <scope>NUCLEOTIDE SEQUENCE</scope>
    <source>
        <strain evidence="3">SH18-1</strain>
    </source>
</reference>
<dbReference type="EMBL" id="BRLB01000001">
    <property type="protein sequence ID" value="GKX27550.1"/>
    <property type="molecule type" value="Genomic_DNA"/>
</dbReference>
<dbReference type="Gene3D" id="3.30.2010.10">
    <property type="entry name" value="Metalloproteases ('zincins'), catalytic domain"/>
    <property type="match status" value="1"/>
</dbReference>
<feature type="transmembrane region" description="Helical" evidence="1">
    <location>
        <begin position="133"/>
        <end position="152"/>
    </location>
</feature>
<feature type="domain" description="Peptidase M56" evidence="2">
    <location>
        <begin position="12"/>
        <end position="327"/>
    </location>
</feature>
<name>A0A9W5Y705_9FIRM</name>
<dbReference type="CDD" id="cd07341">
    <property type="entry name" value="M56_BlaR1_MecR1_like"/>
    <property type="match status" value="1"/>
</dbReference>
<keyword evidence="1" id="KW-0812">Transmembrane</keyword>
<organism evidence="3 4">
    <name type="scientific">Vallitalea longa</name>
    <dbReference type="NCBI Taxonomy" id="2936439"/>
    <lineage>
        <taxon>Bacteria</taxon>
        <taxon>Bacillati</taxon>
        <taxon>Bacillota</taxon>
        <taxon>Clostridia</taxon>
        <taxon>Lachnospirales</taxon>
        <taxon>Vallitaleaceae</taxon>
        <taxon>Vallitalea</taxon>
    </lineage>
</organism>
<dbReference type="PANTHER" id="PTHR34978">
    <property type="entry name" value="POSSIBLE SENSOR-TRANSDUCER PROTEIN BLAR"/>
    <property type="match status" value="1"/>
</dbReference>
<keyword evidence="1" id="KW-0472">Membrane</keyword>
<evidence type="ECO:0000256" key="1">
    <source>
        <dbReference type="SAM" id="Phobius"/>
    </source>
</evidence>